<dbReference type="PANTHER" id="PTHR43162:SF1">
    <property type="entry name" value="PRESTALK A DIFFERENTIATION PROTEIN A"/>
    <property type="match status" value="1"/>
</dbReference>
<comment type="caution">
    <text evidence="2">The sequence shown here is derived from an EMBL/GenBank/DDBJ whole genome shotgun (WGS) entry which is preliminary data.</text>
</comment>
<evidence type="ECO:0000313" key="3">
    <source>
        <dbReference type="Proteomes" id="UP001597344"/>
    </source>
</evidence>
<dbReference type="RefSeq" id="WP_378319645.1">
    <property type="nucleotide sequence ID" value="NZ_JBHUHY010000004.1"/>
</dbReference>
<reference evidence="3" key="1">
    <citation type="journal article" date="2019" name="Int. J. Syst. Evol. Microbiol.">
        <title>The Global Catalogue of Microorganisms (GCM) 10K type strain sequencing project: providing services to taxonomists for standard genome sequencing and annotation.</title>
        <authorList>
            <consortium name="The Broad Institute Genomics Platform"/>
            <consortium name="The Broad Institute Genome Sequencing Center for Infectious Disease"/>
            <person name="Wu L."/>
            <person name="Ma J."/>
        </authorList>
    </citation>
    <scope>NUCLEOTIDE SEQUENCE [LARGE SCALE GENOMIC DNA]</scope>
    <source>
        <strain evidence="3">DT92</strain>
    </source>
</reference>
<dbReference type="Pfam" id="PF05368">
    <property type="entry name" value="NmrA"/>
    <property type="match status" value="1"/>
</dbReference>
<organism evidence="2 3">
    <name type="scientific">Aquimarina celericrescens</name>
    <dbReference type="NCBI Taxonomy" id="1964542"/>
    <lineage>
        <taxon>Bacteria</taxon>
        <taxon>Pseudomonadati</taxon>
        <taxon>Bacteroidota</taxon>
        <taxon>Flavobacteriia</taxon>
        <taxon>Flavobacteriales</taxon>
        <taxon>Flavobacteriaceae</taxon>
        <taxon>Aquimarina</taxon>
    </lineage>
</organism>
<dbReference type="EMBL" id="JBHUHY010000004">
    <property type="protein sequence ID" value="MFD2186656.1"/>
    <property type="molecule type" value="Genomic_DNA"/>
</dbReference>
<dbReference type="Gene3D" id="3.90.25.10">
    <property type="entry name" value="UDP-galactose 4-epimerase, domain 1"/>
    <property type="match status" value="1"/>
</dbReference>
<proteinExistence type="predicted"/>
<name>A0ABW5AX19_9FLAO</name>
<feature type="domain" description="NmrA-like" evidence="1">
    <location>
        <begin position="1"/>
        <end position="234"/>
    </location>
</feature>
<dbReference type="Proteomes" id="UP001597344">
    <property type="component" value="Unassembled WGS sequence"/>
</dbReference>
<dbReference type="InterPro" id="IPR036291">
    <property type="entry name" value="NAD(P)-bd_dom_sf"/>
</dbReference>
<sequence>MKETILITAATGNIGSELTGLLATHPNVGEVQIATRNPESQKAQLLHRFNPHTVKPVHFDIEDKSTITEALKDVTKICLITPLSDKMVDFQQMVVDEAKKQGIHYIVKISVDAASPNAQEGPGAAHWAGEEMIRKSRIPPTMLRPTIFMQHFLIVPGLYEKGDDTFYLPTGDGKIAFVDCRDIAYAMSELLLAPEKPEKLENDFFFLTGPTAVTGNEIVEELSNLTGKSFTWNKEETAFDKHSEKTGSPAIVKEFYKAGAAGYLEKVETKDFEKITGKMPNSFARFAWDNRYYFV</sequence>
<evidence type="ECO:0000259" key="1">
    <source>
        <dbReference type="Pfam" id="PF05368"/>
    </source>
</evidence>
<gene>
    <name evidence="2" type="ORF">ACFSJT_07610</name>
</gene>
<keyword evidence="3" id="KW-1185">Reference proteome</keyword>
<protein>
    <submittedName>
        <fullName evidence="2">NmrA family NAD(P)-binding protein</fullName>
    </submittedName>
</protein>
<evidence type="ECO:0000313" key="2">
    <source>
        <dbReference type="EMBL" id="MFD2186656.1"/>
    </source>
</evidence>
<dbReference type="InterPro" id="IPR051604">
    <property type="entry name" value="Ergot_Alk_Oxidoreductase"/>
</dbReference>
<dbReference type="InterPro" id="IPR008030">
    <property type="entry name" value="NmrA-like"/>
</dbReference>
<dbReference type="Gene3D" id="3.40.50.720">
    <property type="entry name" value="NAD(P)-binding Rossmann-like Domain"/>
    <property type="match status" value="1"/>
</dbReference>
<accession>A0ABW5AX19</accession>
<dbReference type="SUPFAM" id="SSF51735">
    <property type="entry name" value="NAD(P)-binding Rossmann-fold domains"/>
    <property type="match status" value="1"/>
</dbReference>
<dbReference type="PANTHER" id="PTHR43162">
    <property type="match status" value="1"/>
</dbReference>